<dbReference type="AlphaFoldDB" id="A0A401LEC1"/>
<evidence type="ECO:0000313" key="2">
    <source>
        <dbReference type="EMBL" id="GCB29873.1"/>
    </source>
</evidence>
<dbReference type="OrthoDB" id="9808317at2"/>
<protein>
    <recommendedName>
        <fullName evidence="1">ATPase dynein-related AAA domain-containing protein</fullName>
    </recommendedName>
</protein>
<dbReference type="EMBL" id="BHVZ01000004">
    <property type="protein sequence ID" value="GCB29873.1"/>
    <property type="molecule type" value="Genomic_DNA"/>
</dbReference>
<comment type="caution">
    <text evidence="2">The sequence shown here is derived from an EMBL/GenBank/DDBJ whole genome shotgun (WGS) entry which is preliminary data.</text>
</comment>
<dbReference type="GO" id="GO:0016887">
    <property type="term" value="F:ATP hydrolysis activity"/>
    <property type="evidence" value="ECO:0007669"/>
    <property type="project" value="InterPro"/>
</dbReference>
<dbReference type="InterPro" id="IPR050764">
    <property type="entry name" value="CbbQ/NirQ/NorQ/GpvN"/>
</dbReference>
<gene>
    <name evidence="2" type="ORF">KGMB03357_15340</name>
</gene>
<organism evidence="2 3">
    <name type="scientific">Anaerotignum faecicola</name>
    <dbReference type="NCBI Taxonomy" id="2358141"/>
    <lineage>
        <taxon>Bacteria</taxon>
        <taxon>Bacillati</taxon>
        <taxon>Bacillota</taxon>
        <taxon>Clostridia</taxon>
        <taxon>Lachnospirales</taxon>
        <taxon>Anaerotignaceae</taxon>
        <taxon>Anaerotignum</taxon>
    </lineage>
</organism>
<dbReference type="InterPro" id="IPR027417">
    <property type="entry name" value="P-loop_NTPase"/>
</dbReference>
<accession>A0A401LEC1</accession>
<dbReference type="Gene3D" id="3.40.50.300">
    <property type="entry name" value="P-loop containing nucleotide triphosphate hydrolases"/>
    <property type="match status" value="1"/>
</dbReference>
<evidence type="ECO:0000313" key="3">
    <source>
        <dbReference type="Proteomes" id="UP000287361"/>
    </source>
</evidence>
<dbReference type="PANTHER" id="PTHR42759:SF1">
    <property type="entry name" value="MAGNESIUM-CHELATASE SUBUNIT CHLD"/>
    <property type="match status" value="1"/>
</dbReference>
<keyword evidence="3" id="KW-1185">Reference proteome</keyword>
<dbReference type="GO" id="GO:0005524">
    <property type="term" value="F:ATP binding"/>
    <property type="evidence" value="ECO:0007669"/>
    <property type="project" value="InterPro"/>
</dbReference>
<sequence>MAANKIFASWTWNRKLPAPFDDVSVNVKSNMHLSTYNMESTRTASLHAATLSAILQRMELHITPEDENAGAVGTQGDLLYTVEYPSKTGELHTVVFNRKTGKFIAGRYDDLTQPPKPYVLKENEQSGTALFFALLDIALEDEEFMWHYNMLLEQKRMGFPDLTVAAEHAYILCDNLYRRVKKADTLGGAGIHVVTPTTGNIPNFTAINLNRGAYNPDTVLFGKFKVFTVSQNVGKKRRMSITHEDFIGKYVLEERELTEKEQQCVPTLPDWYVVPDEVVSICKHAQQTTRSSRPMRNFLLRGNAGTGKTEGAKAIAAGLGLPYLHLTCSANTEIFDIMGQMMPVSQKQNTMVEYPTFEDIRMDAATAYFKLTGEYNETITEDEVYDKLLEVIAEDARKFGDTTKQQFSYVESPLVQAMRKGYVLELQEPTVISNPGVLVGLNSLLDTCGAVTLPTGERIERHPDTIVVVTTNIGYEGCRSLNQSILSRMDLIMDMEEPDVDTLVKRVSGITGYKEKSRLKLMAEIVASIQQKCRMNMIDDGCCGVRELISWVQSYMICGDLMEAARYTILPSVSADAENRAEIMSTCIEPVLNV</sequence>
<feature type="domain" description="ATPase dynein-related AAA" evidence="1">
    <location>
        <begin position="404"/>
        <end position="489"/>
    </location>
</feature>
<dbReference type="InterPro" id="IPR011704">
    <property type="entry name" value="ATPase_dyneun-rel_AAA"/>
</dbReference>
<evidence type="ECO:0000259" key="1">
    <source>
        <dbReference type="Pfam" id="PF07728"/>
    </source>
</evidence>
<dbReference type="SUPFAM" id="SSF52540">
    <property type="entry name" value="P-loop containing nucleoside triphosphate hydrolases"/>
    <property type="match status" value="1"/>
</dbReference>
<name>A0A401LEC1_9FIRM</name>
<dbReference type="Pfam" id="PF07728">
    <property type="entry name" value="AAA_5"/>
    <property type="match status" value="1"/>
</dbReference>
<dbReference type="PANTHER" id="PTHR42759">
    <property type="entry name" value="MOXR FAMILY PROTEIN"/>
    <property type="match status" value="1"/>
</dbReference>
<proteinExistence type="predicted"/>
<reference evidence="2 3" key="1">
    <citation type="submission" date="2018-10" db="EMBL/GenBank/DDBJ databases">
        <title>Draft Genome Sequence of Anaerotignum sp. KCTC 15736.</title>
        <authorList>
            <person name="Choi S.H."/>
            <person name="Kim J.S."/>
            <person name="Kang S.W."/>
            <person name="Lee J.S."/>
            <person name="Park S.H."/>
        </authorList>
    </citation>
    <scope>NUCLEOTIDE SEQUENCE [LARGE SCALE GENOMIC DNA]</scope>
    <source>
        <strain evidence="2 3">KCTC 15736</strain>
    </source>
</reference>
<dbReference type="Proteomes" id="UP000287361">
    <property type="component" value="Unassembled WGS sequence"/>
</dbReference>